<accession>A0AAV1IEJ1</accession>
<sequence>MAEETKAMGKDTKFLCGVAVSVYQNSGDPNAQWAYFQEQKSAHINLRLRLSTGCMTDFQEPGTNTGSTFEAKFPKLGPSKIVKNTRIGKASDFWNLYERDIQLAADIGCNTFRLSIEWSRLFPHRGQLCQESVNRYNEIFDCLERHNMEPNITLIWFVHPQWFQKMGAFSRRENLPVFVEWCETAFKLFGKRAKLWTTFNEPGVAALCGHVVGNHPPGKLLHFREAGIYLRHELEAHALAYKAIKALPGGDKAQVGICHNVFWTEPMRGGPFYAHVRAAVGFGNRAWGNETVMTYLKTGVFNYSVPTGRPVHWEDPNGKPGCDFMGVNHYARGVVGFFLNPTSKGPKGLADMGYPVYPPSLYRAVSYVSTLGVPVYILENGMPAKQDDERRTEWIDGCMAEVEKLIDDGYDVRGYYYWTLIDNFEWNFAYELKFGLYEWNDDGTQERRLRDGAKTIKTWYKYAPDILGKKLEQRKRLGGVIPEKQRQRNELETEEEYLRKEGFSEDHVEQFVAQDKDPIITGVY</sequence>
<keyword evidence="2" id="KW-0378">Hydrolase</keyword>
<evidence type="ECO:0000256" key="3">
    <source>
        <dbReference type="ARBA" id="ARBA00023295"/>
    </source>
</evidence>
<dbReference type="InterPro" id="IPR001360">
    <property type="entry name" value="Glyco_hydro_1"/>
</dbReference>
<dbReference type="PANTHER" id="PTHR10353:SF36">
    <property type="entry name" value="LP05116P"/>
    <property type="match status" value="1"/>
</dbReference>
<keyword evidence="6" id="KW-1185">Reference proteome</keyword>
<dbReference type="AlphaFoldDB" id="A0AAV1IEJ1"/>
<gene>
    <name evidence="5" type="ORF">CVIRNUC_008693</name>
</gene>
<evidence type="ECO:0000256" key="2">
    <source>
        <dbReference type="ARBA" id="ARBA00022801"/>
    </source>
</evidence>
<evidence type="ECO:0000256" key="1">
    <source>
        <dbReference type="ARBA" id="ARBA00010838"/>
    </source>
</evidence>
<evidence type="ECO:0000313" key="6">
    <source>
        <dbReference type="Proteomes" id="UP001314263"/>
    </source>
</evidence>
<dbReference type="EMBL" id="CAUYUE010000012">
    <property type="protein sequence ID" value="CAK0785484.1"/>
    <property type="molecule type" value="Genomic_DNA"/>
</dbReference>
<name>A0AAV1IEJ1_9CHLO</name>
<dbReference type="SUPFAM" id="SSF51445">
    <property type="entry name" value="(Trans)glycosidases"/>
    <property type="match status" value="1"/>
</dbReference>
<dbReference type="PRINTS" id="PR00131">
    <property type="entry name" value="GLHYDRLASE1"/>
</dbReference>
<reference evidence="5 6" key="1">
    <citation type="submission" date="2023-10" db="EMBL/GenBank/DDBJ databases">
        <authorList>
            <person name="Maclean D."/>
            <person name="Macfadyen A."/>
        </authorList>
    </citation>
    <scope>NUCLEOTIDE SEQUENCE [LARGE SCALE GENOMIC DNA]</scope>
</reference>
<comment type="caution">
    <text evidence="5">The sequence shown here is derived from an EMBL/GenBank/DDBJ whole genome shotgun (WGS) entry which is preliminary data.</text>
</comment>
<dbReference type="GO" id="GO:0005975">
    <property type="term" value="P:carbohydrate metabolic process"/>
    <property type="evidence" value="ECO:0007669"/>
    <property type="project" value="InterPro"/>
</dbReference>
<dbReference type="GO" id="GO:0008422">
    <property type="term" value="F:beta-glucosidase activity"/>
    <property type="evidence" value="ECO:0007669"/>
    <property type="project" value="TreeGrafter"/>
</dbReference>
<dbReference type="Gene3D" id="3.20.20.80">
    <property type="entry name" value="Glycosidases"/>
    <property type="match status" value="1"/>
</dbReference>
<organism evidence="5 6">
    <name type="scientific">Coccomyxa viridis</name>
    <dbReference type="NCBI Taxonomy" id="1274662"/>
    <lineage>
        <taxon>Eukaryota</taxon>
        <taxon>Viridiplantae</taxon>
        <taxon>Chlorophyta</taxon>
        <taxon>core chlorophytes</taxon>
        <taxon>Trebouxiophyceae</taxon>
        <taxon>Trebouxiophyceae incertae sedis</taxon>
        <taxon>Coccomyxaceae</taxon>
        <taxon>Coccomyxa</taxon>
    </lineage>
</organism>
<comment type="similarity">
    <text evidence="1 4">Belongs to the glycosyl hydrolase 1 family.</text>
</comment>
<dbReference type="Proteomes" id="UP001314263">
    <property type="component" value="Unassembled WGS sequence"/>
</dbReference>
<keyword evidence="3" id="KW-0326">Glycosidase</keyword>
<dbReference type="InterPro" id="IPR017853">
    <property type="entry name" value="GH"/>
</dbReference>
<dbReference type="PANTHER" id="PTHR10353">
    <property type="entry name" value="GLYCOSYL HYDROLASE"/>
    <property type="match status" value="1"/>
</dbReference>
<protein>
    <submittedName>
        <fullName evidence="5">Uncharacterized protein</fullName>
    </submittedName>
</protein>
<dbReference type="Pfam" id="PF00232">
    <property type="entry name" value="Glyco_hydro_1"/>
    <property type="match status" value="1"/>
</dbReference>
<evidence type="ECO:0000313" key="5">
    <source>
        <dbReference type="EMBL" id="CAK0785484.1"/>
    </source>
</evidence>
<proteinExistence type="inferred from homology"/>
<evidence type="ECO:0000256" key="4">
    <source>
        <dbReference type="RuleBase" id="RU003690"/>
    </source>
</evidence>